<evidence type="ECO:0000256" key="1">
    <source>
        <dbReference type="SAM" id="SignalP"/>
    </source>
</evidence>
<dbReference type="EMBL" id="SNZH01000001">
    <property type="protein sequence ID" value="TDR48693.1"/>
    <property type="molecule type" value="Genomic_DNA"/>
</dbReference>
<sequence length="575" mass="59111">MPFVHPIARSCVLAAGLLAAASAAAVPQYFIVGDPADPRCQFSTIAAAVSAAQLNGPGLDYVMVATNASYSGQALNVFGQSLLIEGGYADCDLNPDPNQPLTPIIGNGADPVLRIAPSAAGNYEVRLSRVRLSGGGSTTANGGGIRLEPFSNTFVKLSLDNTEVSGNRASGGGGIYAVRGTSPGGQYSVILRAGTRITGNTAGSNGGGLNIVDGSLYIAADDVRIGDNTAGGAGGGIAMLGGTLLVGNPELLGPRNDVSGALVEQNSAGTLGGGIYLFGASTLMEAHELIVNRNTAGGSGGGIAASNGARLSLLRDYSAGLGWYCPPARECSRVSSNQVGNGVASGTRGGALALYGGARAELAQTVVRHNVAQDASAILVDGASVLQTEGVVFTGNRSIDLSNQTGTVIRAGYLSPSAPPDLRIAYSTFMGNVRRDTNGNQQRAIDLVGQQGTTLAVYSSAFLDSPYGWTMYSAHTSDCTLRRSGGALDGNGTHSRDAVTAEPSPFVFLNAGMNDWRPGFNSPLTDFCDSTAYIPRFRDRELQPRCRDEAKANRFGSCDVGAWENDQLFADGYNG</sequence>
<dbReference type="RefSeq" id="WP_133816808.1">
    <property type="nucleotide sequence ID" value="NZ_SNZH01000001.1"/>
</dbReference>
<feature type="signal peptide" evidence="1">
    <location>
        <begin position="1"/>
        <end position="25"/>
    </location>
</feature>
<gene>
    <name evidence="2" type="ORF">DFR29_101316</name>
</gene>
<reference evidence="2 3" key="1">
    <citation type="submission" date="2019-03" db="EMBL/GenBank/DDBJ databases">
        <title>Genomic Encyclopedia of Type Strains, Phase IV (KMG-IV): sequencing the most valuable type-strain genomes for metagenomic binning, comparative biology and taxonomic classification.</title>
        <authorList>
            <person name="Goeker M."/>
        </authorList>
    </citation>
    <scope>NUCLEOTIDE SEQUENCE [LARGE SCALE GENOMIC DNA]</scope>
    <source>
        <strain evidence="2 3">DSM 21667</strain>
    </source>
</reference>
<evidence type="ECO:0000313" key="2">
    <source>
        <dbReference type="EMBL" id="TDR48693.1"/>
    </source>
</evidence>
<dbReference type="OrthoDB" id="6064544at2"/>
<dbReference type="Proteomes" id="UP000295293">
    <property type="component" value="Unassembled WGS sequence"/>
</dbReference>
<dbReference type="InterPro" id="IPR011050">
    <property type="entry name" value="Pectin_lyase_fold/virulence"/>
</dbReference>
<evidence type="ECO:0000313" key="3">
    <source>
        <dbReference type="Proteomes" id="UP000295293"/>
    </source>
</evidence>
<name>A0A4R6Z9U9_9GAMM</name>
<feature type="chain" id="PRO_5020368317" evidence="1">
    <location>
        <begin position="26"/>
        <end position="575"/>
    </location>
</feature>
<dbReference type="AlphaFoldDB" id="A0A4R6Z9U9"/>
<dbReference type="SUPFAM" id="SSF51126">
    <property type="entry name" value="Pectin lyase-like"/>
    <property type="match status" value="2"/>
</dbReference>
<keyword evidence="1" id="KW-0732">Signal</keyword>
<proteinExistence type="predicted"/>
<comment type="caution">
    <text evidence="2">The sequence shown here is derived from an EMBL/GenBank/DDBJ whole genome shotgun (WGS) entry which is preliminary data.</text>
</comment>
<protein>
    <submittedName>
        <fullName evidence="2">Putative outer membrane repeat protein</fullName>
    </submittedName>
</protein>
<keyword evidence="3" id="KW-1185">Reference proteome</keyword>
<accession>A0A4R6Z9U9</accession>
<organism evidence="2 3">
    <name type="scientific">Tahibacter aquaticus</name>
    <dbReference type="NCBI Taxonomy" id="520092"/>
    <lineage>
        <taxon>Bacteria</taxon>
        <taxon>Pseudomonadati</taxon>
        <taxon>Pseudomonadota</taxon>
        <taxon>Gammaproteobacteria</taxon>
        <taxon>Lysobacterales</taxon>
        <taxon>Rhodanobacteraceae</taxon>
        <taxon>Tahibacter</taxon>
    </lineage>
</organism>